<dbReference type="EMBL" id="SFCI01000963">
    <property type="protein sequence ID" value="TFY77249.1"/>
    <property type="molecule type" value="Genomic_DNA"/>
</dbReference>
<dbReference type="Pfam" id="PF13855">
    <property type="entry name" value="LRR_8"/>
    <property type="match status" value="2"/>
</dbReference>
<dbReference type="InterPro" id="IPR001611">
    <property type="entry name" value="Leu-rich_rpt"/>
</dbReference>
<keyword evidence="2" id="KW-0479">Metal-binding</keyword>
<dbReference type="InterPro" id="IPR050216">
    <property type="entry name" value="LRR_domain-containing"/>
</dbReference>
<dbReference type="PROSITE" id="PS51450">
    <property type="entry name" value="LRR"/>
    <property type="match status" value="3"/>
</dbReference>
<dbReference type="PANTHER" id="PTHR48051">
    <property type="match status" value="1"/>
</dbReference>
<evidence type="ECO:0000256" key="1">
    <source>
        <dbReference type="ARBA" id="ARBA00022614"/>
    </source>
</evidence>
<dbReference type="SUPFAM" id="SSF52058">
    <property type="entry name" value="L domain-like"/>
    <property type="match status" value="2"/>
</dbReference>
<dbReference type="InterPro" id="IPR003591">
    <property type="entry name" value="Leu-rich_rpt_typical-subtyp"/>
</dbReference>
<dbReference type="GO" id="GO:0005737">
    <property type="term" value="C:cytoplasm"/>
    <property type="evidence" value="ECO:0007669"/>
    <property type="project" value="TreeGrafter"/>
</dbReference>
<dbReference type="STRING" id="135208.A0A4Y9ZUQ4"/>
<reference evidence="6 7" key="1">
    <citation type="submission" date="2019-02" db="EMBL/GenBank/DDBJ databases">
        <title>Genome sequencing of the rare red list fungi Hericium alpestre (H. flagellum).</title>
        <authorList>
            <person name="Buettner E."/>
            <person name="Kellner H."/>
        </authorList>
    </citation>
    <scope>NUCLEOTIDE SEQUENCE [LARGE SCALE GENOMIC DNA]</scope>
    <source>
        <strain evidence="6 7">DSM 108284</strain>
    </source>
</reference>
<evidence type="ECO:0000256" key="4">
    <source>
        <dbReference type="SAM" id="MobiDB-lite"/>
    </source>
</evidence>
<feature type="non-terminal residue" evidence="6">
    <location>
        <position position="1"/>
    </location>
</feature>
<protein>
    <recommendedName>
        <fullName evidence="5">PHLPP-like RA domain-containing protein</fullName>
    </recommendedName>
</protein>
<organism evidence="6 7">
    <name type="scientific">Hericium alpestre</name>
    <dbReference type="NCBI Taxonomy" id="135208"/>
    <lineage>
        <taxon>Eukaryota</taxon>
        <taxon>Fungi</taxon>
        <taxon>Dikarya</taxon>
        <taxon>Basidiomycota</taxon>
        <taxon>Agaricomycotina</taxon>
        <taxon>Agaricomycetes</taxon>
        <taxon>Russulales</taxon>
        <taxon>Hericiaceae</taxon>
        <taxon>Hericium</taxon>
    </lineage>
</organism>
<dbReference type="Pfam" id="PF13516">
    <property type="entry name" value="LRR_6"/>
    <property type="match status" value="2"/>
</dbReference>
<evidence type="ECO:0000313" key="7">
    <source>
        <dbReference type="Proteomes" id="UP000298061"/>
    </source>
</evidence>
<comment type="caution">
    <text evidence="6">The sequence shown here is derived from an EMBL/GenBank/DDBJ whole genome shotgun (WGS) entry which is preliminary data.</text>
</comment>
<evidence type="ECO:0000313" key="6">
    <source>
        <dbReference type="EMBL" id="TFY77249.1"/>
    </source>
</evidence>
<gene>
    <name evidence="6" type="ORF">EWM64_g6760</name>
</gene>
<sequence>GAGAVQDPAAPCKQHVSCAVDRAGGDDGPAGAEAEAEVAGAAGGAPAVSEGAGTRSVVVSAVSAGLETHDVDTERLLAHTERPADIVRRRLEQAGYDVADGLENLGGEDLSFLFKFVYKSNVLGPPEEDLFFSNHSDIDLTNRSLRTIPIALYRRADDIRSLNLSRNPMVEIPLDFVQSCTGLQELRLSNMSIKRVPQSVRHCTTLLGLDLSCNRIGDLDVGLDRIPDLTNLMVQNNRMEKLPWYFPRLRALRVLNISNNKFQVFPEELCDMEGLAELDISFNMISELPDEIGNLSNLQRLVIVGNRVSRFPDGCSGLTNLRFLDCRRNNVVDLAVVAMLPRLEELCVNHNAVHALDLSTGPCVAKIDVSHNDITQITLVPGPIGQIPHALTSLNISHAKLSSLDDLALAQLTALEVLNLDSNNFRSIPESLGELSRLHCFSCSDNSLDALPASIGRLQRLERLDVHNNNLSEVPLSLWQCGALRRINMTSNLISVWHPPPTTLAVNTPALSSGTPPAASTALMSPNLLSPDLPGSPPNGILADRKASTVSTMPVRLVPPLVSSLEQLYLGENRMTDDALPVLMVLRELKVLNLSFNDIQEMPRSFLRDMTKLEELYLSGNKLASLPTQDLHRLSRLEILFLNGNRLQTLPHELAKVPSLSILDVGSNVLKYNINNWEFDWNWNFNKNLRYLNLSGNKRLEIKPEQSRRGPEQAKVVLELAGFGGLDQLRVLGLMDVTTTFAMNIPDDNEERRVRTSLSEVNSMAYGIADHLGRHRDYVSMFDLVQPAFRDRGEAIFAMFGRAQASAEDSRISKYLHDNFTTLFQANLSALREDRGETVKDALRRTFLKLNRVTHDFIFSGGTMPRKMSQASSSSGGGARGGGWG</sequence>
<accession>A0A4Y9ZUQ4</accession>
<dbReference type="InterPro" id="IPR055071">
    <property type="entry name" value="RA_PHLPP-like"/>
</dbReference>
<dbReference type="PANTHER" id="PTHR48051:SF1">
    <property type="entry name" value="RAS SUPPRESSOR PROTEIN 1"/>
    <property type="match status" value="1"/>
</dbReference>
<feature type="compositionally biased region" description="Gly residues" evidence="4">
    <location>
        <begin position="875"/>
        <end position="885"/>
    </location>
</feature>
<dbReference type="SMART" id="SM00369">
    <property type="entry name" value="LRR_TYP"/>
    <property type="match status" value="10"/>
</dbReference>
<feature type="region of interest" description="Disordered" evidence="4">
    <location>
        <begin position="864"/>
        <end position="885"/>
    </location>
</feature>
<proteinExistence type="predicted"/>
<dbReference type="Pfam" id="PF23010">
    <property type="entry name" value="RA_3"/>
    <property type="match status" value="1"/>
</dbReference>
<keyword evidence="7" id="KW-1185">Reference proteome</keyword>
<dbReference type="OrthoDB" id="2021138at2759"/>
<dbReference type="Pfam" id="PF00560">
    <property type="entry name" value="LRR_1"/>
    <property type="match status" value="2"/>
</dbReference>
<feature type="domain" description="PHLPP-like RA" evidence="5">
    <location>
        <begin position="72"/>
        <end position="118"/>
    </location>
</feature>
<dbReference type="SMART" id="SM00364">
    <property type="entry name" value="LRR_BAC"/>
    <property type="match status" value="11"/>
</dbReference>
<keyword evidence="3" id="KW-0677">Repeat</keyword>
<dbReference type="InterPro" id="IPR032675">
    <property type="entry name" value="LRR_dom_sf"/>
</dbReference>
<evidence type="ECO:0000256" key="2">
    <source>
        <dbReference type="ARBA" id="ARBA00022723"/>
    </source>
</evidence>
<dbReference type="Gene3D" id="3.80.10.10">
    <property type="entry name" value="Ribonuclease Inhibitor"/>
    <property type="match status" value="3"/>
</dbReference>
<evidence type="ECO:0000259" key="5">
    <source>
        <dbReference type="Pfam" id="PF23010"/>
    </source>
</evidence>
<dbReference type="Proteomes" id="UP000298061">
    <property type="component" value="Unassembled WGS sequence"/>
</dbReference>
<evidence type="ECO:0000256" key="3">
    <source>
        <dbReference type="ARBA" id="ARBA00022737"/>
    </source>
</evidence>
<name>A0A4Y9ZUQ4_9AGAM</name>
<dbReference type="AlphaFoldDB" id="A0A4Y9ZUQ4"/>
<dbReference type="GO" id="GO:0046872">
    <property type="term" value="F:metal ion binding"/>
    <property type="evidence" value="ECO:0007669"/>
    <property type="project" value="UniProtKB-KW"/>
</dbReference>
<keyword evidence="1" id="KW-0433">Leucine-rich repeat</keyword>